<evidence type="ECO:0000259" key="9">
    <source>
        <dbReference type="Pfam" id="PF01555"/>
    </source>
</evidence>
<organism evidence="10 11">
    <name type="scientific">Actinomadura decatromicini</name>
    <dbReference type="NCBI Taxonomy" id="2604572"/>
    <lineage>
        <taxon>Bacteria</taxon>
        <taxon>Bacillati</taxon>
        <taxon>Actinomycetota</taxon>
        <taxon>Actinomycetes</taxon>
        <taxon>Streptosporangiales</taxon>
        <taxon>Thermomonosporaceae</taxon>
        <taxon>Actinomadura</taxon>
    </lineage>
</organism>
<keyword evidence="4" id="KW-0949">S-adenosyl-L-methionine</keyword>
<dbReference type="PROSITE" id="PS00093">
    <property type="entry name" value="N4_MTASE"/>
    <property type="match status" value="1"/>
</dbReference>
<evidence type="ECO:0000256" key="6">
    <source>
        <dbReference type="ARBA" id="ARBA00023125"/>
    </source>
</evidence>
<gene>
    <name evidence="10" type="ORF">FXF68_11540</name>
</gene>
<evidence type="ECO:0000256" key="7">
    <source>
        <dbReference type="ARBA" id="ARBA00049120"/>
    </source>
</evidence>
<dbReference type="PRINTS" id="PR00508">
    <property type="entry name" value="S21N4MTFRASE"/>
</dbReference>
<reference evidence="10 11" key="1">
    <citation type="submission" date="2019-08" db="EMBL/GenBank/DDBJ databases">
        <title>Actinomadura sp. nov. CYP1-5 isolated from mountain soil.</title>
        <authorList>
            <person name="Songsumanus A."/>
            <person name="Kuncharoen N."/>
            <person name="Kudo T."/>
            <person name="Yuki M."/>
            <person name="Igarashi Y."/>
            <person name="Tanasupawat S."/>
        </authorList>
    </citation>
    <scope>NUCLEOTIDE SEQUENCE [LARGE SCALE GENOMIC DNA]</scope>
    <source>
        <strain evidence="10 11">CYP1-5</strain>
    </source>
</reference>
<dbReference type="GO" id="GO:0008170">
    <property type="term" value="F:N-methyltransferase activity"/>
    <property type="evidence" value="ECO:0007669"/>
    <property type="project" value="InterPro"/>
</dbReference>
<dbReference type="GO" id="GO:0015667">
    <property type="term" value="F:site-specific DNA-methyltransferase (cytosine-N4-specific) activity"/>
    <property type="evidence" value="ECO:0007669"/>
    <property type="project" value="UniProtKB-EC"/>
</dbReference>
<comment type="catalytic activity">
    <reaction evidence="7">
        <text>a 2'-deoxycytidine in DNA + S-adenosyl-L-methionine = an N(4)-methyl-2'-deoxycytidine in DNA + S-adenosyl-L-homocysteine + H(+)</text>
        <dbReference type="Rhea" id="RHEA:16857"/>
        <dbReference type="Rhea" id="RHEA-COMP:11369"/>
        <dbReference type="Rhea" id="RHEA-COMP:13674"/>
        <dbReference type="ChEBI" id="CHEBI:15378"/>
        <dbReference type="ChEBI" id="CHEBI:57856"/>
        <dbReference type="ChEBI" id="CHEBI:59789"/>
        <dbReference type="ChEBI" id="CHEBI:85452"/>
        <dbReference type="ChEBI" id="CHEBI:137933"/>
        <dbReference type="EC" id="2.1.1.113"/>
    </reaction>
</comment>
<keyword evidence="11" id="KW-1185">Reference proteome</keyword>
<feature type="domain" description="DNA methylase N-4/N-6" evidence="9">
    <location>
        <begin position="49"/>
        <end position="100"/>
    </location>
</feature>
<dbReference type="Pfam" id="PF01555">
    <property type="entry name" value="N6_N4_Mtase"/>
    <property type="match status" value="1"/>
</dbReference>
<protein>
    <recommendedName>
        <fullName evidence="8">Methyltransferase</fullName>
        <ecNumber evidence="8">2.1.1.-</ecNumber>
    </recommendedName>
</protein>
<dbReference type="GO" id="GO:0032259">
    <property type="term" value="P:methylation"/>
    <property type="evidence" value="ECO:0007669"/>
    <property type="project" value="UniProtKB-KW"/>
</dbReference>
<dbReference type="EMBL" id="VSRQ01000002">
    <property type="protein sequence ID" value="TYK51076.1"/>
    <property type="molecule type" value="Genomic_DNA"/>
</dbReference>
<dbReference type="Gene3D" id="3.40.50.150">
    <property type="entry name" value="Vaccinia Virus protein VP39"/>
    <property type="match status" value="2"/>
</dbReference>
<evidence type="ECO:0000313" key="11">
    <source>
        <dbReference type="Proteomes" id="UP000323505"/>
    </source>
</evidence>
<dbReference type="InterPro" id="IPR002941">
    <property type="entry name" value="DNA_methylase_N4/N6"/>
</dbReference>
<evidence type="ECO:0000256" key="5">
    <source>
        <dbReference type="ARBA" id="ARBA00022747"/>
    </source>
</evidence>
<evidence type="ECO:0000256" key="3">
    <source>
        <dbReference type="ARBA" id="ARBA00022679"/>
    </source>
</evidence>
<keyword evidence="5" id="KW-0680">Restriction system</keyword>
<proteinExistence type="inferred from homology"/>
<evidence type="ECO:0000256" key="2">
    <source>
        <dbReference type="ARBA" id="ARBA00022603"/>
    </source>
</evidence>
<keyword evidence="3 10" id="KW-0808">Transferase</keyword>
<name>A0A5D3FT33_9ACTN</name>
<evidence type="ECO:0000256" key="8">
    <source>
        <dbReference type="RuleBase" id="RU362026"/>
    </source>
</evidence>
<evidence type="ECO:0000313" key="10">
    <source>
        <dbReference type="EMBL" id="TYK51076.1"/>
    </source>
</evidence>
<keyword evidence="6" id="KW-0238">DNA-binding</keyword>
<keyword evidence="2 10" id="KW-0489">Methyltransferase</keyword>
<evidence type="ECO:0000256" key="4">
    <source>
        <dbReference type="ARBA" id="ARBA00022691"/>
    </source>
</evidence>
<comment type="similarity">
    <text evidence="1">Belongs to the N(4)/N(6)-methyltransferase family. N(4) subfamily.</text>
</comment>
<dbReference type="EC" id="2.1.1.-" evidence="8"/>
<dbReference type="InterPro" id="IPR017985">
    <property type="entry name" value="MeTrfase_CN4_CS"/>
</dbReference>
<accession>A0A5D3FT33</accession>
<dbReference type="SUPFAM" id="SSF53335">
    <property type="entry name" value="S-adenosyl-L-methionine-dependent methyltransferases"/>
    <property type="match status" value="3"/>
</dbReference>
<dbReference type="AlphaFoldDB" id="A0A5D3FT33"/>
<dbReference type="InterPro" id="IPR029063">
    <property type="entry name" value="SAM-dependent_MTases_sf"/>
</dbReference>
<dbReference type="GO" id="GO:0003677">
    <property type="term" value="F:DNA binding"/>
    <property type="evidence" value="ECO:0007669"/>
    <property type="project" value="UniProtKB-KW"/>
</dbReference>
<comment type="caution">
    <text evidence="10">The sequence shown here is derived from an EMBL/GenBank/DDBJ whole genome shotgun (WGS) entry which is preliminary data.</text>
</comment>
<evidence type="ECO:0000256" key="1">
    <source>
        <dbReference type="ARBA" id="ARBA00010203"/>
    </source>
</evidence>
<sequence length="461" mass="51857">MSTEAADWTEDAFFEVPERDSIDGGTTTEGPLWHVVSPRWGHSMHTMCSYHGMFPAKLVHHFIQQYSRPGDVVFDPFSGRGTVPLQARVEGRRTISNDLSPLAYVLSLAKASPPSWTAINKYLDDLEKRYRSTTHEEPDVSPDIKMLYNDNTLRQICYIRNQLHSRKMANWSPEMAMIAGSLAGIMHGSHRRDGTSQYLSISMPNTFSMSPTYVAKFIEEKRLVPPDQDVFERLRDKISRLYLDAIDGFDGQVFASDASKVMGGRQIPSGSVDLLVTSPPYLQVVNYGTANWIRLWLLGVEEVGRERGKGRVELDAALDHRHTYKSYQDFLLRTLRGIRRVLKQDGVAALVIGDVADPGKEPIPLAKKVWDDIGEKTGLRLLSLIDDYLPVEKKVSRIWGDTKGQATNRDCVLVLAHQNGRPWVRSDVIDWDEPYKDGGPDAAHLRVKARLSNNAGPGLEE</sequence>
<dbReference type="RefSeq" id="WP_148758910.1">
    <property type="nucleotide sequence ID" value="NZ_VSRQ01000002.1"/>
</dbReference>
<dbReference type="InterPro" id="IPR001091">
    <property type="entry name" value="RM_Methyltransferase"/>
</dbReference>
<dbReference type="Proteomes" id="UP000323505">
    <property type="component" value="Unassembled WGS sequence"/>
</dbReference>
<dbReference type="GO" id="GO:0009307">
    <property type="term" value="P:DNA restriction-modification system"/>
    <property type="evidence" value="ECO:0007669"/>
    <property type="project" value="UniProtKB-KW"/>
</dbReference>